<evidence type="ECO:0000256" key="4">
    <source>
        <dbReference type="ARBA" id="ARBA00023163"/>
    </source>
</evidence>
<gene>
    <name evidence="9" type="ORF">LTR05_004794</name>
</gene>
<evidence type="ECO:0000259" key="7">
    <source>
        <dbReference type="Pfam" id="PF04182"/>
    </source>
</evidence>
<comment type="caution">
    <text evidence="9">The sequence shown here is derived from an EMBL/GenBank/DDBJ whole genome shotgun (WGS) entry which is preliminary data.</text>
</comment>
<feature type="region of interest" description="Disordered" evidence="6">
    <location>
        <begin position="930"/>
        <end position="991"/>
    </location>
</feature>
<dbReference type="GO" id="GO:0000127">
    <property type="term" value="C:transcription factor TFIIIC complex"/>
    <property type="evidence" value="ECO:0007669"/>
    <property type="project" value="InterPro"/>
</dbReference>
<feature type="region of interest" description="Disordered" evidence="6">
    <location>
        <begin position="101"/>
        <end position="134"/>
    </location>
</feature>
<name>A0AAN7T126_9EURO</name>
<dbReference type="GO" id="GO:0003677">
    <property type="term" value="F:DNA binding"/>
    <property type="evidence" value="ECO:0007669"/>
    <property type="project" value="UniProtKB-KW"/>
</dbReference>
<dbReference type="EMBL" id="JAVRRJ010000004">
    <property type="protein sequence ID" value="KAK5085509.1"/>
    <property type="molecule type" value="Genomic_DNA"/>
</dbReference>
<keyword evidence="10" id="KW-1185">Reference proteome</keyword>
<dbReference type="InterPro" id="IPR044210">
    <property type="entry name" value="Tfc3-like"/>
</dbReference>
<proteinExistence type="predicted"/>
<comment type="subcellular location">
    <subcellularLocation>
        <location evidence="1">Nucleus</location>
    </subcellularLocation>
</comment>
<dbReference type="GO" id="GO:0006384">
    <property type="term" value="P:transcription initiation at RNA polymerase III promoter"/>
    <property type="evidence" value="ECO:0007669"/>
    <property type="project" value="InterPro"/>
</dbReference>
<evidence type="ECO:0000256" key="2">
    <source>
        <dbReference type="ARBA" id="ARBA00022553"/>
    </source>
</evidence>
<feature type="compositionally biased region" description="Polar residues" evidence="6">
    <location>
        <begin position="102"/>
        <end position="111"/>
    </location>
</feature>
<evidence type="ECO:0000256" key="5">
    <source>
        <dbReference type="ARBA" id="ARBA00023242"/>
    </source>
</evidence>
<feature type="domain" description="Transcription factor tau subunit sfc3/Tfc3 C-terminal" evidence="8">
    <location>
        <begin position="1576"/>
        <end position="2017"/>
    </location>
</feature>
<dbReference type="GO" id="GO:0042791">
    <property type="term" value="P:5S class rRNA transcription by RNA polymerase III"/>
    <property type="evidence" value="ECO:0007669"/>
    <property type="project" value="TreeGrafter"/>
</dbReference>
<accession>A0AAN7T126</accession>
<dbReference type="InterPro" id="IPR007309">
    <property type="entry name" value="TFIIIC_Bblock-bd"/>
</dbReference>
<evidence type="ECO:0000259" key="8">
    <source>
        <dbReference type="Pfam" id="PF20222"/>
    </source>
</evidence>
<organism evidence="9 10">
    <name type="scientific">Lithohypha guttulata</name>
    <dbReference type="NCBI Taxonomy" id="1690604"/>
    <lineage>
        <taxon>Eukaryota</taxon>
        <taxon>Fungi</taxon>
        <taxon>Dikarya</taxon>
        <taxon>Ascomycota</taxon>
        <taxon>Pezizomycotina</taxon>
        <taxon>Eurotiomycetes</taxon>
        <taxon>Chaetothyriomycetidae</taxon>
        <taxon>Chaetothyriales</taxon>
        <taxon>Trichomeriaceae</taxon>
        <taxon>Lithohypha</taxon>
    </lineage>
</organism>
<dbReference type="PANTHER" id="PTHR15180">
    <property type="entry name" value="GENERAL TRANSCRIPTION FACTOR 3C POLYPEPTIDE 1"/>
    <property type="match status" value="1"/>
</dbReference>
<keyword evidence="3" id="KW-0238">DNA-binding</keyword>
<sequence>MAQSLDQLIDFLLEEIALGGDQGVTITDVARYANRFYAPPQPPLTSTSTTSNHKVDKQFIAKIWQWLTRHEDVIVLGNEDYGALSLAELENRFPNILAEIPDSSSQPQLQQGDDPFPPATISAEEASDSKDEPRISVTLTRIYHAICGHGPDPSKVPTTEFALLCVIARSGHDGILQGPLTRITGQDKRSVPQRTDRLHQKGYIVKKAAYLKNGQKTSRLTLRRFVNEALAATTPYPDDSLTLKELTLQTFDVLKQNSSVTLDELAAALNVKEPGQRRILGQVVDQFVTKQCLELTQATADSNHDVGKPQKCLQVLRELADTDWQTHDGDDLDFEKTVKQAIATVTIKPSLVVNNASAYDVEEPSSSANCTNEAALRPRWNPDRQLPNILHDLADNAGHKGITNIEARQHITGLAVRRMLESALTRLSHASLQSQPPALRNLALVRSHETEDTISRYVHRTFASYNGMVQAGQADWAAVTGGKETMKEPTTMLANDPKSGFDGETFGFLRRTKPRMQIQNGQVELEEIVKLSGARSLELRAGEVKIGETSTGSVVLSTVSEIRQPTAPRAAKAPKPAQMPKRTYVAKPKPFRQIRQGRPRKFVRGTEEFWRDMMKLKKEQDKSAFSTPTNLVGTTQDPDVLMWFNQRPADFDDTLLQAVEHDLPVPSTPQDVNQSWIDKMKRYLRRNSSGLHLTPAGATKVLRGHKSFIATIRSSRLSDVDFSEFRKPATVLFLSSSAAHTIRCYGLDPWVNSGIWTLMWRANTLKRDYSEIELANEGQGSTRASARPLPQSTKSQGRTSRNSSISQRDVSSEQVLSKDASSGKSARPQRKRKRKESTPVAEVDKEQVDPGPGEPRRKVPKIVNATNGVTSASNANLDIEQTHTTNVNTIPSPQSTFGAMLSDIVPHGLDNALVHSLTAETVKDTTIPIASKSTGRGISPRRTCRNDSNQELDIRSSIRQHAVENVSEPRPSPGPNVADVETESAKAVSETVTSSFTDVSFAQPPNLEKSNTQLQIEPQEGLSDFPAISLQDLPEEPQVASSVFAAGPASSIRENTPSSQLAARRSSTPRLNGDNTVLLTTPRDESAKKKKTYPKPAAGPGVLTGLKAAPIYQKIILEMIQLCGGVAPDSVSVLKRAMKATCIEARVDHNMGVKALRTAINKLTKDRKIKHMKFAFQSNGQNHFKTILALPDIQVEDSQFRKMSQQISKLPVDEDYMPSELEAEYNRQPSDNGRQDLIQEEGKEVFMPADQALRSRHVRDGDRAASIVSSSGRRSLSPLPTITSNTGFLTLKVPEIGTIRSSTDFTSHYFSLPAQPEPIRFTADANAAATETAAPLPTSLRRSGVRIPRNSSYQPGQRKIQWRIPKRTVLPKSLKAILSQACQDDEVHFEDDSGDQLPDDGEPSTQSSFLHSICHVGAFELRNWDDLQERKPGQWNFINFMLPKKEAIYIPCQEELQFYLVHFTLNAAGEVLETEEPLPEPASWDVFSTIVTQARAKQKKIDQIAEKHKRKRKFQEVEFDNDESDFADSEAEDVPSKKARRRTRPAKEPKQRVAHTENDKRKMKRGHIIPRGTGMRNVSKEMAHRISLAFVVARVLAGGLDKHIDFSLVNRMVPSETEAILQERWKVLGTRYNNDIDTCIAKFQTKYLDALADDKVPMIDYSDFENSDWNGILNWAVENISTDMDDVLPDLPPTREELLAIKNIEIPESRPVRNLFNQSLSYTITSKEEAWASAVMGIVPNALPDVTGEVLEPKFCIEDDYTDIALFRARSWVLAAVLTSQEDFNSVKTAAKLNKLAVNKRELETLLSTVTKKMQADKIIVRERSGDAVTTLNGTTYSGTHGWKICTKWFDKFESNRHISATMLKDAARYKLEVLDVAFASGQRVILEKSPHIKDGAMIAVLNLLHAGMLQIKPGYDVPASRYGLDYEEQGYKTRSMDRDVMSFTTLLEASPSYVFGDFIAKDRAIPGSGLAEEDEMCLIPAWFDINHKFLPQIWESILGAVVGIISVRPGVSSIEIVRTLNWALPVHDLELIVQYMLGCNIIEKTCTGWTTTAWWWLAVGCGLGHSHGVQWKF</sequence>
<evidence type="ECO:0000313" key="10">
    <source>
        <dbReference type="Proteomes" id="UP001309876"/>
    </source>
</evidence>
<dbReference type="Proteomes" id="UP001309876">
    <property type="component" value="Unassembled WGS sequence"/>
</dbReference>
<evidence type="ECO:0000256" key="6">
    <source>
        <dbReference type="SAM" id="MobiDB-lite"/>
    </source>
</evidence>
<feature type="compositionally biased region" description="Polar residues" evidence="6">
    <location>
        <begin position="1052"/>
        <end position="1079"/>
    </location>
</feature>
<feature type="region of interest" description="Disordered" evidence="6">
    <location>
        <begin position="1047"/>
        <end position="1094"/>
    </location>
</feature>
<evidence type="ECO:0000256" key="1">
    <source>
        <dbReference type="ARBA" id="ARBA00004123"/>
    </source>
</evidence>
<evidence type="ECO:0000256" key="3">
    <source>
        <dbReference type="ARBA" id="ARBA00023125"/>
    </source>
</evidence>
<feature type="domain" description="B-block binding subunit of TFIIIC" evidence="7">
    <location>
        <begin position="158"/>
        <end position="227"/>
    </location>
</feature>
<keyword evidence="4" id="KW-0804">Transcription</keyword>
<dbReference type="Pfam" id="PF04182">
    <property type="entry name" value="B-block_TFIIIC"/>
    <property type="match status" value="1"/>
</dbReference>
<keyword evidence="5" id="KW-0539">Nucleus</keyword>
<keyword evidence="2" id="KW-0597">Phosphoprotein</keyword>
<dbReference type="PANTHER" id="PTHR15180:SF1">
    <property type="entry name" value="GENERAL TRANSCRIPTION FACTOR 3C POLYPEPTIDE 1"/>
    <property type="match status" value="1"/>
</dbReference>
<dbReference type="GO" id="GO:0005634">
    <property type="term" value="C:nucleus"/>
    <property type="evidence" value="ECO:0007669"/>
    <property type="project" value="UniProtKB-SubCell"/>
</dbReference>
<feature type="region of interest" description="Disordered" evidence="6">
    <location>
        <begin position="776"/>
        <end position="866"/>
    </location>
</feature>
<protein>
    <submittedName>
        <fullName evidence="9">Uncharacterized protein</fullName>
    </submittedName>
</protein>
<reference evidence="9 10" key="1">
    <citation type="submission" date="2023-08" db="EMBL/GenBank/DDBJ databases">
        <title>Black Yeasts Isolated from many extreme environments.</title>
        <authorList>
            <person name="Coleine C."/>
            <person name="Stajich J.E."/>
            <person name="Selbmann L."/>
        </authorList>
    </citation>
    <scope>NUCLEOTIDE SEQUENCE [LARGE SCALE GENOMIC DNA]</scope>
    <source>
        <strain evidence="9 10">CCFEE 5910</strain>
    </source>
</reference>
<feature type="compositionally biased region" description="Basic and acidic residues" evidence="6">
    <location>
        <begin position="1545"/>
        <end position="1560"/>
    </location>
</feature>
<feature type="compositionally biased region" description="Polar residues" evidence="6">
    <location>
        <begin position="778"/>
        <end position="824"/>
    </location>
</feature>
<dbReference type="InterPro" id="IPR046488">
    <property type="entry name" value="Sfc3/Tfc3_C"/>
</dbReference>
<dbReference type="Pfam" id="PF20222">
    <property type="entry name" value="DUF6581"/>
    <property type="match status" value="1"/>
</dbReference>
<feature type="region of interest" description="Disordered" evidence="6">
    <location>
        <begin position="1525"/>
        <end position="1572"/>
    </location>
</feature>
<evidence type="ECO:0000313" key="9">
    <source>
        <dbReference type="EMBL" id="KAK5085509.1"/>
    </source>
</evidence>